<dbReference type="Proteomes" id="UP001386955">
    <property type="component" value="Unassembled WGS sequence"/>
</dbReference>
<sequence>MNDNNSSSVADDDIDPVLDEQRFGTLKKEALNEWDQNDITSCVPNSNSRTMIYKNGALEAPPKPRNKCRESNLFKPCNGGNIANGLELGLSPLREYERERVQVENVSQSEESTVQCGKGSSQNPSSFIHVLSLSRANNTTSVELGCGEYIVAKALTKVTWVISRTIVALQGEFISHLHT</sequence>
<gene>
    <name evidence="1" type="ORF">VNO78_31484</name>
</gene>
<name>A0AAN9RYE4_PSOTE</name>
<reference evidence="1 2" key="1">
    <citation type="submission" date="2024-01" db="EMBL/GenBank/DDBJ databases">
        <title>The genomes of 5 underutilized Papilionoideae crops provide insights into root nodulation and disease resistanc.</title>
        <authorList>
            <person name="Jiang F."/>
        </authorList>
    </citation>
    <scope>NUCLEOTIDE SEQUENCE [LARGE SCALE GENOMIC DNA]</scope>
    <source>
        <strain evidence="1">DUOXIRENSHENG_FW03</strain>
        <tissue evidence="1">Leaves</tissue>
    </source>
</reference>
<comment type="caution">
    <text evidence="1">The sequence shown here is derived from an EMBL/GenBank/DDBJ whole genome shotgun (WGS) entry which is preliminary data.</text>
</comment>
<evidence type="ECO:0000313" key="1">
    <source>
        <dbReference type="EMBL" id="KAK7385688.1"/>
    </source>
</evidence>
<organism evidence="1 2">
    <name type="scientific">Psophocarpus tetragonolobus</name>
    <name type="common">Winged bean</name>
    <name type="synonym">Dolichos tetragonolobus</name>
    <dbReference type="NCBI Taxonomy" id="3891"/>
    <lineage>
        <taxon>Eukaryota</taxon>
        <taxon>Viridiplantae</taxon>
        <taxon>Streptophyta</taxon>
        <taxon>Embryophyta</taxon>
        <taxon>Tracheophyta</taxon>
        <taxon>Spermatophyta</taxon>
        <taxon>Magnoliopsida</taxon>
        <taxon>eudicotyledons</taxon>
        <taxon>Gunneridae</taxon>
        <taxon>Pentapetalae</taxon>
        <taxon>rosids</taxon>
        <taxon>fabids</taxon>
        <taxon>Fabales</taxon>
        <taxon>Fabaceae</taxon>
        <taxon>Papilionoideae</taxon>
        <taxon>50 kb inversion clade</taxon>
        <taxon>NPAAA clade</taxon>
        <taxon>indigoferoid/millettioid clade</taxon>
        <taxon>Phaseoleae</taxon>
        <taxon>Psophocarpus</taxon>
    </lineage>
</organism>
<dbReference type="EMBL" id="JAYMYS010000008">
    <property type="protein sequence ID" value="KAK7385688.1"/>
    <property type="molecule type" value="Genomic_DNA"/>
</dbReference>
<accession>A0AAN9RYE4</accession>
<proteinExistence type="predicted"/>
<protein>
    <submittedName>
        <fullName evidence="1">Uncharacterized protein</fullName>
    </submittedName>
</protein>
<dbReference type="AlphaFoldDB" id="A0AAN9RYE4"/>
<evidence type="ECO:0000313" key="2">
    <source>
        <dbReference type="Proteomes" id="UP001386955"/>
    </source>
</evidence>
<keyword evidence="2" id="KW-1185">Reference proteome</keyword>